<sequence>MLPYEIAQARQQELHRRAAQERLVSRLLRDRREARRLRRAAAAAAKSAGAPPAGAQGAGSGSRWSTGNFHRAA</sequence>
<dbReference type="AlphaFoldDB" id="A0AA41PXI5"/>
<dbReference type="RefSeq" id="WP_235051861.1">
    <property type="nucleotide sequence ID" value="NZ_JAKFHA010000004.1"/>
</dbReference>
<accession>A0AA41PXI5</accession>
<evidence type="ECO:0000256" key="1">
    <source>
        <dbReference type="SAM" id="MobiDB-lite"/>
    </source>
</evidence>
<gene>
    <name evidence="2" type="ORF">LZ495_10835</name>
</gene>
<protein>
    <submittedName>
        <fullName evidence="2">Uncharacterized protein</fullName>
    </submittedName>
</protein>
<feature type="compositionally biased region" description="Low complexity" evidence="1">
    <location>
        <begin position="40"/>
        <end position="65"/>
    </location>
</feature>
<organism evidence="2 3">
    <name type="scientific">Yinghuangia soli</name>
    <dbReference type="NCBI Taxonomy" id="2908204"/>
    <lineage>
        <taxon>Bacteria</taxon>
        <taxon>Bacillati</taxon>
        <taxon>Actinomycetota</taxon>
        <taxon>Actinomycetes</taxon>
        <taxon>Kitasatosporales</taxon>
        <taxon>Streptomycetaceae</taxon>
        <taxon>Yinghuangia</taxon>
    </lineage>
</organism>
<reference evidence="2" key="1">
    <citation type="submission" date="2022-01" db="EMBL/GenBank/DDBJ databases">
        <title>Genome-Based Taxonomic Classification of the Phylum Actinobacteria.</title>
        <authorList>
            <person name="Gao Y."/>
        </authorList>
    </citation>
    <scope>NUCLEOTIDE SEQUENCE</scope>
    <source>
        <strain evidence="2">KLBMP 8922</strain>
    </source>
</reference>
<dbReference type="EMBL" id="JAKFHA010000004">
    <property type="protein sequence ID" value="MCF2527708.1"/>
    <property type="molecule type" value="Genomic_DNA"/>
</dbReference>
<dbReference type="Proteomes" id="UP001165378">
    <property type="component" value="Unassembled WGS sequence"/>
</dbReference>
<comment type="caution">
    <text evidence="2">The sequence shown here is derived from an EMBL/GenBank/DDBJ whole genome shotgun (WGS) entry which is preliminary data.</text>
</comment>
<keyword evidence="3" id="KW-1185">Reference proteome</keyword>
<evidence type="ECO:0000313" key="2">
    <source>
        <dbReference type="EMBL" id="MCF2527708.1"/>
    </source>
</evidence>
<proteinExistence type="predicted"/>
<name>A0AA41PXI5_9ACTN</name>
<evidence type="ECO:0000313" key="3">
    <source>
        <dbReference type="Proteomes" id="UP001165378"/>
    </source>
</evidence>
<feature type="region of interest" description="Disordered" evidence="1">
    <location>
        <begin position="38"/>
        <end position="73"/>
    </location>
</feature>